<evidence type="ECO:0000256" key="9">
    <source>
        <dbReference type="ARBA" id="ARBA00023128"/>
    </source>
</evidence>
<keyword evidence="10" id="KW-0472">Membrane</keyword>
<proteinExistence type="inferred from homology"/>
<dbReference type="Pfam" id="PF15013">
    <property type="entry name" value="CCSMST1"/>
    <property type="match status" value="1"/>
</dbReference>
<keyword evidence="5" id="KW-0732">Signal</keyword>
<dbReference type="PANTHER" id="PTHR35268">
    <property type="entry name" value="PROTEIN CCSMST1"/>
    <property type="match status" value="1"/>
</dbReference>
<dbReference type="GeneID" id="102836409"/>
<evidence type="ECO:0000313" key="14">
    <source>
        <dbReference type="RefSeq" id="XP_006874004.1"/>
    </source>
</evidence>
<accession>A0A9B0WXR8</accession>
<keyword evidence="4" id="KW-0812">Transmembrane</keyword>
<keyword evidence="6" id="KW-0999">Mitochondrion inner membrane</keyword>
<sequence>MSRVLCAPVARASRALRHECWASQNLHSLPGGRARVGSVADREEGDDLNRPIQFSSSKATPSRWTVAHSLGKMEQRPWWKVLPLSLSLLALIAWCYLREESGTDEWLRGVLGEEPQSSHRSEELATDNGART</sequence>
<dbReference type="PRINTS" id="PR02042">
    <property type="entry name" value="CCSMST1"/>
</dbReference>
<evidence type="ECO:0000256" key="6">
    <source>
        <dbReference type="ARBA" id="ARBA00022792"/>
    </source>
</evidence>
<evidence type="ECO:0000256" key="1">
    <source>
        <dbReference type="ARBA" id="ARBA00004434"/>
    </source>
</evidence>
<dbReference type="InterPro" id="IPR023248">
    <property type="entry name" value="UQCC4_vert"/>
</dbReference>
<dbReference type="RefSeq" id="XP_006874004.1">
    <property type="nucleotide sequence ID" value="XM_006873942.1"/>
</dbReference>
<dbReference type="OrthoDB" id="5783753at2759"/>
<evidence type="ECO:0000313" key="13">
    <source>
        <dbReference type="Proteomes" id="UP000504623"/>
    </source>
</evidence>
<keyword evidence="3" id="KW-0679">Respiratory chain</keyword>
<comment type="subcellular location">
    <subcellularLocation>
        <location evidence="1">Mitochondrion inner membrane</location>
        <topology evidence="1">Single-pass membrane protein</topology>
    </subcellularLocation>
</comment>
<evidence type="ECO:0000256" key="12">
    <source>
        <dbReference type="SAM" id="MobiDB-lite"/>
    </source>
</evidence>
<feature type="region of interest" description="Disordered" evidence="12">
    <location>
        <begin position="111"/>
        <end position="132"/>
    </location>
</feature>
<dbReference type="Proteomes" id="UP000504623">
    <property type="component" value="Unplaced"/>
</dbReference>
<gene>
    <name evidence="14" type="primary">LOC102836409</name>
</gene>
<reference evidence="14" key="1">
    <citation type="submission" date="2025-08" db="UniProtKB">
        <authorList>
            <consortium name="RefSeq"/>
        </authorList>
    </citation>
    <scope>IDENTIFICATION</scope>
    <source>
        <tissue evidence="14">Spleen</tissue>
    </source>
</reference>
<evidence type="ECO:0000256" key="7">
    <source>
        <dbReference type="ARBA" id="ARBA00022982"/>
    </source>
</evidence>
<dbReference type="PANTHER" id="PTHR35268:SF1">
    <property type="entry name" value="UBIQUINOL-CYTOCHROME-C REDUCTASE COMPLEX ASSEMBLY FACTOR 4"/>
    <property type="match status" value="1"/>
</dbReference>
<evidence type="ECO:0000256" key="4">
    <source>
        <dbReference type="ARBA" id="ARBA00022692"/>
    </source>
</evidence>
<name>A0A9B0WXR8_CHRAS</name>
<comment type="similarity">
    <text evidence="11">Belongs to the UQCC4 family.</text>
</comment>
<evidence type="ECO:0000256" key="8">
    <source>
        <dbReference type="ARBA" id="ARBA00022989"/>
    </source>
</evidence>
<organism evidence="13 14">
    <name type="scientific">Chrysochloris asiatica</name>
    <name type="common">Cape golden mole</name>
    <dbReference type="NCBI Taxonomy" id="185453"/>
    <lineage>
        <taxon>Eukaryota</taxon>
        <taxon>Metazoa</taxon>
        <taxon>Chordata</taxon>
        <taxon>Craniata</taxon>
        <taxon>Vertebrata</taxon>
        <taxon>Euteleostomi</taxon>
        <taxon>Mammalia</taxon>
        <taxon>Eutheria</taxon>
        <taxon>Afrotheria</taxon>
        <taxon>Chrysochloridae</taxon>
        <taxon>Chrysochlorinae</taxon>
        <taxon>Chrysochloris</taxon>
    </lineage>
</organism>
<dbReference type="InterPro" id="IPR029160">
    <property type="entry name" value="UQCC4"/>
</dbReference>
<keyword evidence="2" id="KW-0813">Transport</keyword>
<protein>
    <submittedName>
        <fullName evidence="14">Protein CCSMST1</fullName>
    </submittedName>
</protein>
<evidence type="ECO:0000256" key="5">
    <source>
        <dbReference type="ARBA" id="ARBA00022729"/>
    </source>
</evidence>
<evidence type="ECO:0000256" key="10">
    <source>
        <dbReference type="ARBA" id="ARBA00023136"/>
    </source>
</evidence>
<dbReference type="AlphaFoldDB" id="A0A9B0WXR8"/>
<keyword evidence="9" id="KW-0496">Mitochondrion</keyword>
<keyword evidence="13" id="KW-1185">Reference proteome</keyword>
<evidence type="ECO:0000256" key="11">
    <source>
        <dbReference type="ARBA" id="ARBA00034713"/>
    </source>
</evidence>
<dbReference type="GO" id="GO:0005743">
    <property type="term" value="C:mitochondrial inner membrane"/>
    <property type="evidence" value="ECO:0007669"/>
    <property type="project" value="UniProtKB-SubCell"/>
</dbReference>
<evidence type="ECO:0000256" key="3">
    <source>
        <dbReference type="ARBA" id="ARBA00022660"/>
    </source>
</evidence>
<keyword evidence="8" id="KW-1133">Transmembrane helix</keyword>
<evidence type="ECO:0000256" key="2">
    <source>
        <dbReference type="ARBA" id="ARBA00022448"/>
    </source>
</evidence>
<keyword evidence="7" id="KW-0249">Electron transport</keyword>